<evidence type="ECO:0000256" key="1">
    <source>
        <dbReference type="ARBA" id="ARBA00004123"/>
    </source>
</evidence>
<dbReference type="CDD" id="cd16273">
    <property type="entry name" value="SNM1A-1C-like_MBL-fold"/>
    <property type="match status" value="1"/>
</dbReference>
<dbReference type="SUPFAM" id="SSF50249">
    <property type="entry name" value="Nucleic acid-binding proteins"/>
    <property type="match status" value="1"/>
</dbReference>
<dbReference type="PANTHER" id="PTHR23240:SF6">
    <property type="entry name" value="DNA CROSS-LINK REPAIR 1A PROTEIN"/>
    <property type="match status" value="1"/>
</dbReference>
<evidence type="ECO:0000313" key="7">
    <source>
        <dbReference type="EMBL" id="CAH0514771.1"/>
    </source>
</evidence>
<dbReference type="InterPro" id="IPR011084">
    <property type="entry name" value="DRMBL"/>
</dbReference>
<dbReference type="Gene3D" id="3.40.50.12650">
    <property type="match status" value="1"/>
</dbReference>
<dbReference type="Gene3D" id="3.60.15.10">
    <property type="entry name" value="Ribonuclease Z/Hydroxyacylglutathione hydrolase-like"/>
    <property type="match status" value="1"/>
</dbReference>
<dbReference type="SUPFAM" id="SSF56281">
    <property type="entry name" value="Metallo-hydrolase/oxidoreductase"/>
    <property type="match status" value="1"/>
</dbReference>
<evidence type="ECO:0000256" key="2">
    <source>
        <dbReference type="ARBA" id="ARBA00010304"/>
    </source>
</evidence>
<dbReference type="InterPro" id="IPR012340">
    <property type="entry name" value="NA-bd_OB-fold"/>
</dbReference>
<comment type="subcellular location">
    <subcellularLocation>
        <location evidence="1">Nucleus</location>
    </subcellularLocation>
</comment>
<reference evidence="7 8" key="1">
    <citation type="submission" date="2021-11" db="EMBL/GenBank/DDBJ databases">
        <authorList>
            <person name="Islam A."/>
            <person name="Islam S."/>
            <person name="Flora M.S."/>
            <person name="Rahman M."/>
            <person name="Ziaur R.M."/>
            <person name="Epstein J.H."/>
            <person name="Hassan M."/>
            <person name="Klassen M."/>
            <person name="Woodard K."/>
            <person name="Webb A."/>
            <person name="Webby R.J."/>
            <person name="El Zowalaty M.E."/>
        </authorList>
    </citation>
    <scope>NUCLEOTIDE SEQUENCE [LARGE SCALE GENOMIC DNA]</scope>
    <source>
        <strain evidence="7">Pbs1</strain>
    </source>
</reference>
<gene>
    <name evidence="7" type="ORF">PBS001_LOCUS1509</name>
</gene>
<evidence type="ECO:0000256" key="5">
    <source>
        <dbReference type="ARBA" id="ARBA00023242"/>
    </source>
</evidence>
<proteinExistence type="inferred from homology"/>
<sequence>MAEAELQMCVVCSMDMTPWSVADREMHLNLCLDSETMDQRYECPTCSQELSHCDERRRLEHVNLCLDRVVTNRDDTGVYREEEEKKETDMILTQVVDPTQVQKEQEMVQNSDNECSYVCKICGTDISEIDLSKRIRHVKLCGQRFGVRAADMAEVDKAEAIATRLEEMKAPDAFAMMTSSSESKKQSAGVERSNVFDVLMRGSKTAAVLNARKRPVPVKFTRKAIKRRHLLYPDYKCIRGTDPPFIVDGFQYACKENSSIYFLTHFHSDHYGGITKDFDCGIIYCNEITAKLVVQELGVHSKYVHPVGMNIPVLVGNVQVTFMDANHCPGAAIILFRLKDGKTYLHTGDFRFYRKMLGYPALQAYIPTGNETIDHNGKIVGINRLDGVYLDTTYCNPKYTFPTQQVALDHALDLMNKHMTQEKVLYLFGSYTIGKERMFMEIARKFRKKVCVSKAKLRIIETFDWPAEDMQLLTTEPSATNLHVVRMQDLKMDNLIILLAKHRQHVRQIVAFRPTGWTFSSKNPREISTCCTDPSGKIFVYGIPYSEHSSFAELCDFVKVVNPHAIIPTVNCSNKRSATKQVNALRQVAFHNISCRRIISHLHRYQHQLVLKILRVIASIEQLSSTTTTPVFVILSVGRSFVKLFGAHVGRNLLEFEGLPASHAWQWKSGGLGRLRLLTKAQCIGVVVSILWRTDRVEILVDDGTALIKAVLWGEIAHGIVVLGDLVHVEGKLNMDKNWDALEQSRELRILRISRVEDSNKELLHWIQVMELAQTYYSAANGSHALQDTSSDGVKSKTHWEDIAAQAFFSLCISLSSKQQYLSRTTRTRHDGTLLKTLESLLLLQNTSGTEKAISITFTDCISSTGFGAMASAEGHGTATNKNQRIWALQYTFRELRRAGLLYLENDEADRHVLLSFEAALKPALLQLLQEHSRGLPIAEIADAILAREQFKCIPLQWIERSLEHLLASQVVVQKEDSQLFFIN</sequence>
<evidence type="ECO:0000256" key="4">
    <source>
        <dbReference type="ARBA" id="ARBA00023204"/>
    </source>
</evidence>
<keyword evidence="8" id="KW-1185">Reference proteome</keyword>
<keyword evidence="5" id="KW-0539">Nucleus</keyword>
<feature type="domain" description="DNA repair metallo-beta-lactamase" evidence="6">
    <location>
        <begin position="469"/>
        <end position="573"/>
    </location>
</feature>
<protein>
    <recommendedName>
        <fullName evidence="6">DNA repair metallo-beta-lactamase domain-containing protein</fullName>
    </recommendedName>
</protein>
<comment type="similarity">
    <text evidence="2">Belongs to the DNA repair metallo-beta-lactamase (DRMBL) family.</text>
</comment>
<keyword evidence="3" id="KW-0227">DNA damage</keyword>
<accession>A0ABN8CR92</accession>
<dbReference type="Pfam" id="PF07522">
    <property type="entry name" value="DRMBL"/>
    <property type="match status" value="1"/>
</dbReference>
<organism evidence="7 8">
    <name type="scientific">Peronospora belbahrii</name>
    <dbReference type="NCBI Taxonomy" id="622444"/>
    <lineage>
        <taxon>Eukaryota</taxon>
        <taxon>Sar</taxon>
        <taxon>Stramenopiles</taxon>
        <taxon>Oomycota</taxon>
        <taxon>Peronosporomycetes</taxon>
        <taxon>Peronosporales</taxon>
        <taxon>Peronosporaceae</taxon>
        <taxon>Peronospora</taxon>
    </lineage>
</organism>
<dbReference type="EMBL" id="CAKLCB010000084">
    <property type="protein sequence ID" value="CAH0514771.1"/>
    <property type="molecule type" value="Genomic_DNA"/>
</dbReference>
<name>A0ABN8CR92_9STRA</name>
<evidence type="ECO:0000256" key="3">
    <source>
        <dbReference type="ARBA" id="ARBA00022763"/>
    </source>
</evidence>
<keyword evidence="4" id="KW-0234">DNA repair</keyword>
<dbReference type="Proteomes" id="UP001158986">
    <property type="component" value="Unassembled WGS sequence"/>
</dbReference>
<comment type="caution">
    <text evidence="7">The sequence shown here is derived from an EMBL/GenBank/DDBJ whole genome shotgun (WGS) entry which is preliminary data.</text>
</comment>
<evidence type="ECO:0000313" key="8">
    <source>
        <dbReference type="Proteomes" id="UP001158986"/>
    </source>
</evidence>
<dbReference type="Gene3D" id="2.40.50.140">
    <property type="entry name" value="Nucleic acid-binding proteins"/>
    <property type="match status" value="1"/>
</dbReference>
<dbReference type="PANTHER" id="PTHR23240">
    <property type="entry name" value="DNA CROSS-LINK REPAIR PROTEIN PSO2/SNM1-RELATED"/>
    <property type="match status" value="1"/>
</dbReference>
<dbReference type="InterPro" id="IPR036866">
    <property type="entry name" value="RibonucZ/Hydroxyglut_hydro"/>
</dbReference>
<evidence type="ECO:0000259" key="6">
    <source>
        <dbReference type="Pfam" id="PF07522"/>
    </source>
</evidence>